<evidence type="ECO:0000313" key="3">
    <source>
        <dbReference type="Proteomes" id="UP001600165"/>
    </source>
</evidence>
<protein>
    <submittedName>
        <fullName evidence="2">DUF3611 family protein</fullName>
    </submittedName>
</protein>
<dbReference type="Proteomes" id="UP001600165">
    <property type="component" value="Unassembled WGS sequence"/>
</dbReference>
<dbReference type="InterPro" id="IPR022051">
    <property type="entry name" value="DUF3611"/>
</dbReference>
<dbReference type="Pfam" id="PF12263">
    <property type="entry name" value="DUF3611"/>
    <property type="match status" value="1"/>
</dbReference>
<feature type="transmembrane region" description="Helical" evidence="1">
    <location>
        <begin position="22"/>
        <end position="46"/>
    </location>
</feature>
<evidence type="ECO:0000256" key="1">
    <source>
        <dbReference type="SAM" id="Phobius"/>
    </source>
</evidence>
<name>A0ABW6IKV2_9CYAN</name>
<keyword evidence="3" id="KW-1185">Reference proteome</keyword>
<feature type="transmembrane region" description="Helical" evidence="1">
    <location>
        <begin position="66"/>
        <end position="85"/>
    </location>
</feature>
<reference evidence="2 3" key="1">
    <citation type="submission" date="2024-10" db="EMBL/GenBank/DDBJ databases">
        <authorList>
            <person name="Ratan Roy A."/>
            <person name="Morales Sandoval P.H."/>
            <person name="De Los Santos Villalobos S."/>
            <person name="Chakraborty S."/>
            <person name="Mukherjee J."/>
        </authorList>
    </citation>
    <scope>NUCLEOTIDE SEQUENCE [LARGE SCALE GENOMIC DNA]</scope>
    <source>
        <strain evidence="2 3">S1</strain>
    </source>
</reference>
<sequence>MTGELDYSLPPAVRRIASTFRLIGWISFWAQIVLSVVSGFLLLFAISGLSFRQADSNQSSPGTGAGLFFATLALFVVFFSAYWAFRYTRLARKLRSSRPDARPKPKDAVRAIQVGLIASLAGMLLTQLGAGAIVGALIFKSFEQPTQGGVILSPTAVRGFITSFDLLIVQANTNTSIAHFVGIVSSLWLSRAVNRQ</sequence>
<dbReference type="RefSeq" id="WP_377967211.1">
    <property type="nucleotide sequence ID" value="NZ_JBHZOL010000096.1"/>
</dbReference>
<organism evidence="2 3">
    <name type="scientific">Almyronema epifaneia S1</name>
    <dbReference type="NCBI Taxonomy" id="2991925"/>
    <lineage>
        <taxon>Bacteria</taxon>
        <taxon>Bacillati</taxon>
        <taxon>Cyanobacteriota</taxon>
        <taxon>Cyanophyceae</taxon>
        <taxon>Nodosilineales</taxon>
        <taxon>Nodosilineaceae</taxon>
        <taxon>Almyronema</taxon>
        <taxon>Almyronema epifaneia</taxon>
    </lineage>
</organism>
<proteinExistence type="predicted"/>
<dbReference type="EMBL" id="JBHZOL010000096">
    <property type="protein sequence ID" value="MFE4107964.1"/>
    <property type="molecule type" value="Genomic_DNA"/>
</dbReference>
<evidence type="ECO:0000313" key="2">
    <source>
        <dbReference type="EMBL" id="MFE4107964.1"/>
    </source>
</evidence>
<gene>
    <name evidence="2" type="ORF">ACFVKH_16895</name>
</gene>
<feature type="transmembrane region" description="Helical" evidence="1">
    <location>
        <begin position="114"/>
        <end position="139"/>
    </location>
</feature>
<keyword evidence="1" id="KW-1133">Transmembrane helix</keyword>
<keyword evidence="1" id="KW-0472">Membrane</keyword>
<dbReference type="PANTHER" id="PTHR34548">
    <property type="entry name" value="PROTEIN TIC 21, CHLOROPLASTIC"/>
    <property type="match status" value="1"/>
</dbReference>
<keyword evidence="1" id="KW-0812">Transmembrane</keyword>
<comment type="caution">
    <text evidence="2">The sequence shown here is derived from an EMBL/GenBank/DDBJ whole genome shotgun (WGS) entry which is preliminary data.</text>
</comment>
<dbReference type="PANTHER" id="PTHR34548:SF2">
    <property type="entry name" value="PROTEIN TIC 21, CHLOROPLASTIC"/>
    <property type="match status" value="1"/>
</dbReference>
<accession>A0ABW6IKV2</accession>